<name>A0A6V7Q8Q2_ANACO</name>
<evidence type="ECO:0008006" key="2">
    <source>
        <dbReference type="Google" id="ProtNLM"/>
    </source>
</evidence>
<reference evidence="1" key="1">
    <citation type="submission" date="2020-07" db="EMBL/GenBank/DDBJ databases">
        <authorList>
            <person name="Lin J."/>
        </authorList>
    </citation>
    <scope>NUCLEOTIDE SEQUENCE</scope>
</reference>
<evidence type="ECO:0000313" key="1">
    <source>
        <dbReference type="EMBL" id="CAD1839569.1"/>
    </source>
</evidence>
<proteinExistence type="predicted"/>
<organism evidence="1">
    <name type="scientific">Ananas comosus var. bracteatus</name>
    <name type="common">red pineapple</name>
    <dbReference type="NCBI Taxonomy" id="296719"/>
    <lineage>
        <taxon>Eukaryota</taxon>
        <taxon>Viridiplantae</taxon>
        <taxon>Streptophyta</taxon>
        <taxon>Embryophyta</taxon>
        <taxon>Tracheophyta</taxon>
        <taxon>Spermatophyta</taxon>
        <taxon>Magnoliopsida</taxon>
        <taxon>Liliopsida</taxon>
        <taxon>Poales</taxon>
        <taxon>Bromeliaceae</taxon>
        <taxon>Bromelioideae</taxon>
        <taxon>Ananas</taxon>
    </lineage>
</organism>
<sequence length="135" mass="15450">MKMGWLMLSKPSTFWAQITKAKFFSSKSFWSATKSKTAANLWRALFNMKDKLRAGCLWQIADGTSILIKEDSWIPSTPSLSNIRLPENTFKVSDLISTGQWDIVKLHSIFEPFLTSVIIRIKLTMYATEGRDKLI</sequence>
<protein>
    <recommendedName>
        <fullName evidence="2">Reverse transcriptase zinc-binding domain-containing protein</fullName>
    </recommendedName>
</protein>
<dbReference type="EMBL" id="LR862134">
    <property type="protein sequence ID" value="CAD1839569.1"/>
    <property type="molecule type" value="Genomic_DNA"/>
</dbReference>
<accession>A0A6V7Q8Q2</accession>
<gene>
    <name evidence="1" type="ORF">CB5_LOCUS22780</name>
</gene>
<dbReference type="AlphaFoldDB" id="A0A6V7Q8Q2"/>